<protein>
    <submittedName>
        <fullName evidence="1">Uncharacterized protein</fullName>
    </submittedName>
</protein>
<reference evidence="1" key="2">
    <citation type="journal article" date="2015" name="Data Brief">
        <title>Shoot transcriptome of the giant reed, Arundo donax.</title>
        <authorList>
            <person name="Barrero R.A."/>
            <person name="Guerrero F.D."/>
            <person name="Moolhuijzen P."/>
            <person name="Goolsby J.A."/>
            <person name="Tidwell J."/>
            <person name="Bellgard S.E."/>
            <person name="Bellgard M.I."/>
        </authorList>
    </citation>
    <scope>NUCLEOTIDE SEQUENCE</scope>
    <source>
        <tissue evidence="1">Shoot tissue taken approximately 20 cm above the soil surface</tissue>
    </source>
</reference>
<dbReference type="EMBL" id="GBRH01281044">
    <property type="protein sequence ID" value="JAD16851.1"/>
    <property type="molecule type" value="Transcribed_RNA"/>
</dbReference>
<name>A0A0A8XSK2_ARUDO</name>
<reference evidence="1" key="1">
    <citation type="submission" date="2014-09" db="EMBL/GenBank/DDBJ databases">
        <authorList>
            <person name="Magalhaes I.L.F."/>
            <person name="Oliveira U."/>
            <person name="Santos F.R."/>
            <person name="Vidigal T.H.D.A."/>
            <person name="Brescovit A.D."/>
            <person name="Santos A.J."/>
        </authorList>
    </citation>
    <scope>NUCLEOTIDE SEQUENCE</scope>
    <source>
        <tissue evidence="1">Shoot tissue taken approximately 20 cm above the soil surface</tissue>
    </source>
</reference>
<dbReference type="AlphaFoldDB" id="A0A0A8XSK2"/>
<accession>A0A0A8XSK2</accession>
<organism evidence="1">
    <name type="scientific">Arundo donax</name>
    <name type="common">Giant reed</name>
    <name type="synonym">Donax arundinaceus</name>
    <dbReference type="NCBI Taxonomy" id="35708"/>
    <lineage>
        <taxon>Eukaryota</taxon>
        <taxon>Viridiplantae</taxon>
        <taxon>Streptophyta</taxon>
        <taxon>Embryophyta</taxon>
        <taxon>Tracheophyta</taxon>
        <taxon>Spermatophyta</taxon>
        <taxon>Magnoliopsida</taxon>
        <taxon>Liliopsida</taxon>
        <taxon>Poales</taxon>
        <taxon>Poaceae</taxon>
        <taxon>PACMAD clade</taxon>
        <taxon>Arundinoideae</taxon>
        <taxon>Arundineae</taxon>
        <taxon>Arundo</taxon>
    </lineage>
</organism>
<evidence type="ECO:0000313" key="1">
    <source>
        <dbReference type="EMBL" id="JAD16851.1"/>
    </source>
</evidence>
<proteinExistence type="predicted"/>
<sequence>MKHSKLESETCLLGKIFHPKSYYNSDSNVIQL</sequence>